<evidence type="ECO:0000313" key="1">
    <source>
        <dbReference type="EMBL" id="GAA3788297.1"/>
    </source>
</evidence>
<dbReference type="RefSeq" id="WP_275771772.1">
    <property type="nucleotide sequence ID" value="NZ_BAABDE010000013.1"/>
</dbReference>
<accession>A0ABP7HC07</accession>
<dbReference type="InterPro" id="IPR046042">
    <property type="entry name" value="DUF6000"/>
</dbReference>
<dbReference type="EMBL" id="BAABDE010000013">
    <property type="protein sequence ID" value="GAA3788297.1"/>
    <property type="molecule type" value="Genomic_DNA"/>
</dbReference>
<gene>
    <name evidence="1" type="ORF">GCM10022403_023460</name>
</gene>
<comment type="caution">
    <text evidence="1">The sequence shown here is derived from an EMBL/GenBank/DDBJ whole genome shotgun (WGS) entry which is preliminary data.</text>
</comment>
<keyword evidence="2" id="KW-1185">Reference proteome</keyword>
<evidence type="ECO:0000313" key="2">
    <source>
        <dbReference type="Proteomes" id="UP001501009"/>
    </source>
</evidence>
<dbReference type="Pfam" id="PF19463">
    <property type="entry name" value="DUF6000"/>
    <property type="match status" value="1"/>
</dbReference>
<organism evidence="1 2">
    <name type="scientific">Streptomyces coacervatus</name>
    <dbReference type="NCBI Taxonomy" id="647381"/>
    <lineage>
        <taxon>Bacteria</taxon>
        <taxon>Bacillati</taxon>
        <taxon>Actinomycetota</taxon>
        <taxon>Actinomycetes</taxon>
        <taxon>Kitasatosporales</taxon>
        <taxon>Streptomycetaceae</taxon>
        <taxon>Streptomyces</taxon>
    </lineage>
</organism>
<reference evidence="2" key="1">
    <citation type="journal article" date="2019" name="Int. J. Syst. Evol. Microbiol.">
        <title>The Global Catalogue of Microorganisms (GCM) 10K type strain sequencing project: providing services to taxonomists for standard genome sequencing and annotation.</title>
        <authorList>
            <consortium name="The Broad Institute Genomics Platform"/>
            <consortium name="The Broad Institute Genome Sequencing Center for Infectious Disease"/>
            <person name="Wu L."/>
            <person name="Ma J."/>
        </authorList>
    </citation>
    <scope>NUCLEOTIDE SEQUENCE [LARGE SCALE GENOMIC DNA]</scope>
    <source>
        <strain evidence="2">JCM 17138</strain>
    </source>
</reference>
<proteinExistence type="predicted"/>
<protein>
    <recommendedName>
        <fullName evidence="3">DUF1266 domain-containing protein</fullName>
    </recommendedName>
</protein>
<dbReference type="Proteomes" id="UP001501009">
    <property type="component" value="Unassembled WGS sequence"/>
</dbReference>
<evidence type="ECO:0008006" key="3">
    <source>
        <dbReference type="Google" id="ProtNLM"/>
    </source>
</evidence>
<name>A0ABP7HC07_9ACTN</name>
<sequence>MSAEGGAAKPGRTDVFGRYALAGRRYKRLLGGNFMHLPQGELQVFGEQLAADSHEITHDELSELFSGDWRERLTGAWLAGFGLRLELREEISRLLIERSDRHAGKGYCFALARFGARVDANTLARYLDRYLGQLDLRADQPWALGALLVLDENLETNYSSEFIQKGGVWDRWVRAGESAIYTPVQMKAEIQSWCSFAEVASGDFS</sequence>